<name>A0A4R8FWX2_9RHOB</name>
<dbReference type="Proteomes" id="UP000295484">
    <property type="component" value="Unassembled WGS sequence"/>
</dbReference>
<gene>
    <name evidence="1" type="ORF">EV657_10781</name>
</gene>
<dbReference type="EMBL" id="SOEB01000007">
    <property type="protein sequence ID" value="TDX30112.1"/>
    <property type="molecule type" value="Genomic_DNA"/>
</dbReference>
<reference evidence="1 2" key="1">
    <citation type="submission" date="2019-03" db="EMBL/GenBank/DDBJ databases">
        <title>Genomic Encyclopedia of Type Strains, Phase IV (KMG-IV): sequencing the most valuable type-strain genomes for metagenomic binning, comparative biology and taxonomic classification.</title>
        <authorList>
            <person name="Goeker M."/>
        </authorList>
    </citation>
    <scope>NUCLEOTIDE SEQUENCE [LARGE SCALE GENOMIC DNA]</scope>
    <source>
        <strain evidence="1 2">JA181</strain>
    </source>
</reference>
<organism evidence="1 2">
    <name type="scientific">Rhodovulum visakhapatnamense</name>
    <dbReference type="NCBI Taxonomy" id="364297"/>
    <lineage>
        <taxon>Bacteria</taxon>
        <taxon>Pseudomonadati</taxon>
        <taxon>Pseudomonadota</taxon>
        <taxon>Alphaproteobacteria</taxon>
        <taxon>Rhodobacterales</taxon>
        <taxon>Paracoccaceae</taxon>
        <taxon>Rhodovulum</taxon>
    </lineage>
</organism>
<evidence type="ECO:0000313" key="2">
    <source>
        <dbReference type="Proteomes" id="UP000295484"/>
    </source>
</evidence>
<accession>A0A4R8FWX2</accession>
<dbReference type="RefSeq" id="WP_075785676.1">
    <property type="nucleotide sequence ID" value="NZ_JAESIM010000013.1"/>
</dbReference>
<comment type="caution">
    <text evidence="1">The sequence shown here is derived from an EMBL/GenBank/DDBJ whole genome shotgun (WGS) entry which is preliminary data.</text>
</comment>
<dbReference type="AlphaFoldDB" id="A0A4R8FWX2"/>
<proteinExistence type="predicted"/>
<protein>
    <submittedName>
        <fullName evidence="1">Uncharacterized protein</fullName>
    </submittedName>
</protein>
<sequence>MIRARLWYGPAGDHLPPKRIARYLRGPLACSVALRERNLDGEWRSEIRLSAPVGATLALERGLDVSGEAADLVSRLPADAPAALARRLARCTARIEVSDPSPGRRFAPGAPVARSVLLPLAFALDAIVEDLDNGRVSFFPTAARPREALTSRIGRILSEISVILNRRKSLM</sequence>
<evidence type="ECO:0000313" key="1">
    <source>
        <dbReference type="EMBL" id="TDX30112.1"/>
    </source>
</evidence>